<name>A0A4R4S3Q2_9ACTN</name>
<keyword evidence="11" id="KW-1185">Reference proteome</keyword>
<dbReference type="InterPro" id="IPR000209">
    <property type="entry name" value="Peptidase_S8/S53_dom"/>
</dbReference>
<dbReference type="InterPro" id="IPR022398">
    <property type="entry name" value="Peptidase_S8_His-AS"/>
</dbReference>
<feature type="active site" description="Charge relay system" evidence="5 6">
    <location>
        <position position="256"/>
    </location>
</feature>
<evidence type="ECO:0000313" key="11">
    <source>
        <dbReference type="Proteomes" id="UP000295621"/>
    </source>
</evidence>
<dbReference type="PROSITE" id="PS51892">
    <property type="entry name" value="SUBTILASE"/>
    <property type="match status" value="1"/>
</dbReference>
<keyword evidence="3 6" id="KW-0378">Hydrolase</keyword>
<keyword evidence="2 6" id="KW-0645">Protease</keyword>
<evidence type="ECO:0000256" key="2">
    <source>
        <dbReference type="ARBA" id="ARBA00022670"/>
    </source>
</evidence>
<dbReference type="OrthoDB" id="5165638at2"/>
<dbReference type="InterPro" id="IPR023827">
    <property type="entry name" value="Peptidase_S8_Asp-AS"/>
</dbReference>
<dbReference type="InterPro" id="IPR046450">
    <property type="entry name" value="PA_dom_sf"/>
</dbReference>
<evidence type="ECO:0000256" key="3">
    <source>
        <dbReference type="ARBA" id="ARBA00022801"/>
    </source>
</evidence>
<dbReference type="InterPro" id="IPR015943">
    <property type="entry name" value="WD40/YVTN_repeat-like_dom_sf"/>
</dbReference>
<feature type="active site" description="Charge relay system" evidence="5 6">
    <location>
        <position position="217"/>
    </location>
</feature>
<dbReference type="GO" id="GO:0004252">
    <property type="term" value="F:serine-type endopeptidase activity"/>
    <property type="evidence" value="ECO:0007669"/>
    <property type="project" value="UniProtKB-UniRule"/>
</dbReference>
<evidence type="ECO:0000256" key="7">
    <source>
        <dbReference type="RuleBase" id="RU003355"/>
    </source>
</evidence>
<dbReference type="PROSITE" id="PS00136">
    <property type="entry name" value="SUBTILASE_ASP"/>
    <property type="match status" value="1"/>
</dbReference>
<evidence type="ECO:0000256" key="6">
    <source>
        <dbReference type="PROSITE-ProRule" id="PRU01240"/>
    </source>
</evidence>
<dbReference type="PRINTS" id="PR00723">
    <property type="entry name" value="SUBTILISIN"/>
</dbReference>
<dbReference type="InterPro" id="IPR036852">
    <property type="entry name" value="Peptidase_S8/S53_dom_sf"/>
</dbReference>
<dbReference type="Gene3D" id="2.130.10.10">
    <property type="entry name" value="YVTN repeat-like/Quinoprotein amine dehydrogenase"/>
    <property type="match status" value="3"/>
</dbReference>
<evidence type="ECO:0000313" key="10">
    <source>
        <dbReference type="EMBL" id="TDC56926.1"/>
    </source>
</evidence>
<dbReference type="PANTHER" id="PTHR43806">
    <property type="entry name" value="PEPTIDASE S8"/>
    <property type="match status" value="1"/>
</dbReference>
<sequence>MGPMWPNCATGRNRPAASIDRRSPTHYECRKPMATPGPWSDIGSMMIARRLRAGSGAALAVALAAAGLTPLVAGTAPEAGAAPEAEQDTRVIVVMAGPDGEPGGPAAGASATASAQTERAAVAAQRTMLTAAADQGIDAEVEHEFTGLVHAVALTVAAEDVAALDDLPGVAGVVPDERIRAATDVSVPLIGAPEVWERQAPGGAPADGTGTIVAVIDTGIDYTNPSLGGGFGEGHKVVAGYDFVNRDADPMDDNGHGTHVAGIVAGTGAGTPETTGVAPGALLTAYKVLDGWGAGYESDIIAGLEAAVDPANPYRADVVNLSLGGPGDGTDPLGLAATAATEAGVVVVAAAGNAGPGEQTMGSPALADGVLSVGASASGLVLPSARLTAPRDEPIDTFRAPFSAPAPTTPVVGELVDVGDGYEEDYDRVGDVTGKVVAYRQNLPRSLADVAPFLVEQARLAEERGALALIAYTGGGGGPVLFDEPAAAAAAEPGVVDVALPGVLEEPGESFRLDRLVVMGLLEMQWEQLSRDLAAGPVHIEISGQDVTDQIASFSSRGPAPDFDLEPDVVAPGVEIRSTWPLEFWAPGVYRISGTSMAAPHVAGAAALLRQLRPDESVADTNGRLTGSAVAVEGTGPTTSGAGRVDVAAAVDSALIAAPTSVSLGLADLSGPTIGGSGTTTLRNPGDTDVAVTLAAEQATAAIGTATVTPSQATIPAGGELEVTVTVAADTPAQDADLAGWIVATTTGSSGATGATVRVPYLLAARHLVVQTSPDPSDGTSEAFIWSPAPLTEPPTVTVTPPRGRPVTVRAEHDYDSWYRAELTGSRAGAYAVAVTAGTTLGATVTGRTSFEVTAPTGNSGNPAAWQPIGPNTSAGPITVSGADPDVAAVTQYTKAGPWTTDDGGETWRQHNRLPVAAGSGNDNLVIAADDPDTMWYAVNAATGLSFGVRLDNTYEGRILRSEDGGATWRQLDVPDAHTIALLSDPQTRVLVAVRPDSIIVSRDGGDGWASYPNPAGSDLTGAAVSGDDLYLAGLDAVWAVRGVLAGEPTGSDTVYTTQDGFVEGLAATGDGETVVALVDDVVHGTSDGGATWAELYPVPDGGALDILVSDDLITVTTYRDVQHVSRDGGATWEQLPEPINGAVEDDVQPWAGGLLWSSPGAGLFLTGDDGADPRRIGVQGSTIHDLEIADDDGTPRLLAGTDTDVYATDLPTRPKLPAGGAEWGLSGYEAYVGTRIGQLAVDPQDPQTVWKIRKDALSQFWVYRSGDGGREWELRGRTYEVPLDLVVGTADSGTVAVSFWSLGGTGLYVTRDGGTVWRKFFHDQLFWSVATDPATPERLWLASDDGLYRSDDFGITAEKVVDGRYTTVAVHGDRVIAAGPAIRVSDDGGATWHDADTGGLPMLVGDLVVSPSDPDVWYAATGSFDANGLIKGGRGVLRSTDGGRSWTNVSGGLQNLSVVSLEISPDGRWLYAGTQLGGVHRVRTR</sequence>
<feature type="region of interest" description="Disordered" evidence="8">
    <location>
        <begin position="1"/>
        <end position="24"/>
    </location>
</feature>
<dbReference type="Gene3D" id="3.40.50.200">
    <property type="entry name" value="Peptidase S8/S53 domain"/>
    <property type="match status" value="2"/>
</dbReference>
<gene>
    <name evidence="10" type="ORF">E1212_00230</name>
</gene>
<protein>
    <recommendedName>
        <fullName evidence="9">Peptidase S8/S53 domain-containing protein</fullName>
    </recommendedName>
</protein>
<evidence type="ECO:0000256" key="1">
    <source>
        <dbReference type="ARBA" id="ARBA00011073"/>
    </source>
</evidence>
<dbReference type="InterPro" id="IPR015500">
    <property type="entry name" value="Peptidase_S8_subtilisin-rel"/>
</dbReference>
<evidence type="ECO:0000256" key="4">
    <source>
        <dbReference type="ARBA" id="ARBA00022825"/>
    </source>
</evidence>
<evidence type="ECO:0000259" key="9">
    <source>
        <dbReference type="Pfam" id="PF00082"/>
    </source>
</evidence>
<dbReference type="CDD" id="cd15482">
    <property type="entry name" value="Sialidase_non-viral"/>
    <property type="match status" value="1"/>
</dbReference>
<dbReference type="InterPro" id="IPR050131">
    <property type="entry name" value="Peptidase_S8_subtilisin-like"/>
</dbReference>
<comment type="similarity">
    <text evidence="1 6 7">Belongs to the peptidase S8 family.</text>
</comment>
<dbReference type="GO" id="GO:0006508">
    <property type="term" value="P:proteolysis"/>
    <property type="evidence" value="ECO:0007669"/>
    <property type="project" value="UniProtKB-KW"/>
</dbReference>
<dbReference type="InterPro" id="IPR023828">
    <property type="entry name" value="Peptidase_S8_Ser-AS"/>
</dbReference>
<reference evidence="10 11" key="1">
    <citation type="submission" date="2019-02" db="EMBL/GenBank/DDBJ databases">
        <title>Draft genome sequences of novel Actinobacteria.</title>
        <authorList>
            <person name="Sahin N."/>
            <person name="Ay H."/>
            <person name="Saygin H."/>
        </authorList>
    </citation>
    <scope>NUCLEOTIDE SEQUENCE [LARGE SCALE GENOMIC DNA]</scope>
    <source>
        <strain evidence="10 11">KC603</strain>
    </source>
</reference>
<organism evidence="10 11">
    <name type="scientific">Jiangella ureilytica</name>
    <dbReference type="NCBI Taxonomy" id="2530374"/>
    <lineage>
        <taxon>Bacteria</taxon>
        <taxon>Bacillati</taxon>
        <taxon>Actinomycetota</taxon>
        <taxon>Actinomycetes</taxon>
        <taxon>Jiangellales</taxon>
        <taxon>Jiangellaceae</taxon>
        <taxon>Jiangella</taxon>
    </lineage>
</organism>
<dbReference type="SUPFAM" id="SSF52025">
    <property type="entry name" value="PA domain"/>
    <property type="match status" value="1"/>
</dbReference>
<dbReference type="PROSITE" id="PS00138">
    <property type="entry name" value="SUBTILASE_SER"/>
    <property type="match status" value="1"/>
</dbReference>
<accession>A0A4R4S3Q2</accession>
<dbReference type="PROSITE" id="PS00137">
    <property type="entry name" value="SUBTILASE_HIS"/>
    <property type="match status" value="1"/>
</dbReference>
<evidence type="ECO:0000256" key="5">
    <source>
        <dbReference type="PIRSR" id="PIRSR615500-1"/>
    </source>
</evidence>
<evidence type="ECO:0000256" key="8">
    <source>
        <dbReference type="SAM" id="MobiDB-lite"/>
    </source>
</evidence>
<feature type="domain" description="Peptidase S8/S53" evidence="9">
    <location>
        <begin position="208"/>
        <end position="630"/>
    </location>
</feature>
<dbReference type="SUPFAM" id="SSF52743">
    <property type="entry name" value="Subtilisin-like"/>
    <property type="match status" value="1"/>
</dbReference>
<dbReference type="EMBL" id="SMKL01000001">
    <property type="protein sequence ID" value="TDC56926.1"/>
    <property type="molecule type" value="Genomic_DNA"/>
</dbReference>
<comment type="caution">
    <text evidence="10">The sequence shown here is derived from an EMBL/GenBank/DDBJ whole genome shotgun (WGS) entry which is preliminary data.</text>
</comment>
<proteinExistence type="inferred from homology"/>
<dbReference type="Proteomes" id="UP000295621">
    <property type="component" value="Unassembled WGS sequence"/>
</dbReference>
<dbReference type="SUPFAM" id="SSF110296">
    <property type="entry name" value="Oligoxyloglucan reducing end-specific cellobiohydrolase"/>
    <property type="match status" value="2"/>
</dbReference>
<feature type="active site" description="Charge relay system" evidence="5 6">
    <location>
        <position position="596"/>
    </location>
</feature>
<dbReference type="PANTHER" id="PTHR43806:SF65">
    <property type="entry name" value="SERINE PROTEASE APRX"/>
    <property type="match status" value="1"/>
</dbReference>
<dbReference type="Pfam" id="PF00082">
    <property type="entry name" value="Peptidase_S8"/>
    <property type="match status" value="1"/>
</dbReference>
<keyword evidence="4 6" id="KW-0720">Serine protease</keyword>